<reference evidence="2" key="2">
    <citation type="submission" date="2020-07" db="EMBL/GenBank/DDBJ databases">
        <authorList>
            <person name="Vera ALvarez R."/>
            <person name="Arias-Moreno D.M."/>
            <person name="Jimenez-Jacinto V."/>
            <person name="Jimenez-Bremont J.F."/>
            <person name="Swaminathan K."/>
            <person name="Moose S.P."/>
            <person name="Guerrero-Gonzalez M.L."/>
            <person name="Marino-Ramirez L."/>
            <person name="Landsman D."/>
            <person name="Rodriguez-Kessler M."/>
            <person name="Delgado-Sanchez P."/>
        </authorList>
    </citation>
    <scope>NUCLEOTIDE SEQUENCE</scope>
    <source>
        <tissue evidence="2">Cladode</tissue>
    </source>
</reference>
<feature type="region of interest" description="Disordered" evidence="1">
    <location>
        <begin position="45"/>
        <end position="67"/>
    </location>
</feature>
<dbReference type="EMBL" id="GISG01273942">
    <property type="protein sequence ID" value="MBA4677150.1"/>
    <property type="molecule type" value="Transcribed_RNA"/>
</dbReference>
<name>A0A7C9AX22_OPUST</name>
<evidence type="ECO:0000313" key="2">
    <source>
        <dbReference type="EMBL" id="MBA4677150.1"/>
    </source>
</evidence>
<proteinExistence type="predicted"/>
<sequence>MDFMCPSPHWGAKNFNKTFDTICMAKLSSLLANFNSLLSSDKTSVSKSKKHHKHHSSSSSRAPNPVVGGPFLLQDSLWKSASGFYRFPELETANVPLLLLGFREW</sequence>
<evidence type="ECO:0000256" key="1">
    <source>
        <dbReference type="SAM" id="MobiDB-lite"/>
    </source>
</evidence>
<protein>
    <submittedName>
        <fullName evidence="2">Uncharacterized protein</fullName>
    </submittedName>
</protein>
<organism evidence="2">
    <name type="scientific">Opuntia streptacantha</name>
    <name type="common">Prickly pear cactus</name>
    <name type="synonym">Opuntia cardona</name>
    <dbReference type="NCBI Taxonomy" id="393608"/>
    <lineage>
        <taxon>Eukaryota</taxon>
        <taxon>Viridiplantae</taxon>
        <taxon>Streptophyta</taxon>
        <taxon>Embryophyta</taxon>
        <taxon>Tracheophyta</taxon>
        <taxon>Spermatophyta</taxon>
        <taxon>Magnoliopsida</taxon>
        <taxon>eudicotyledons</taxon>
        <taxon>Gunneridae</taxon>
        <taxon>Pentapetalae</taxon>
        <taxon>Caryophyllales</taxon>
        <taxon>Cactineae</taxon>
        <taxon>Cactaceae</taxon>
        <taxon>Opuntioideae</taxon>
        <taxon>Opuntia</taxon>
    </lineage>
</organism>
<feature type="compositionally biased region" description="Basic residues" evidence="1">
    <location>
        <begin position="47"/>
        <end position="56"/>
    </location>
</feature>
<accession>A0A7C9AX22</accession>
<reference evidence="2" key="1">
    <citation type="journal article" date="2013" name="J. Plant Res.">
        <title>Effect of fungi and light on seed germination of three Opuntia species from semiarid lands of central Mexico.</title>
        <authorList>
            <person name="Delgado-Sanchez P."/>
            <person name="Jimenez-Bremont J.F."/>
            <person name="Guerrero-Gonzalez Mde L."/>
            <person name="Flores J."/>
        </authorList>
    </citation>
    <scope>NUCLEOTIDE SEQUENCE</scope>
    <source>
        <tissue evidence="2">Cladode</tissue>
    </source>
</reference>
<dbReference type="AlphaFoldDB" id="A0A7C9AX22"/>